<name>A0A8J6H3T1_TENMO</name>
<feature type="compositionally biased region" description="Basic and acidic residues" evidence="1">
    <location>
        <begin position="2151"/>
        <end position="2162"/>
    </location>
</feature>
<evidence type="ECO:0000313" key="2">
    <source>
        <dbReference type="EMBL" id="KAH0807649.1"/>
    </source>
</evidence>
<feature type="compositionally biased region" description="Basic and acidic residues" evidence="1">
    <location>
        <begin position="2217"/>
        <end position="2226"/>
    </location>
</feature>
<comment type="caution">
    <text evidence="2">The sequence shown here is derived from an EMBL/GenBank/DDBJ whole genome shotgun (WGS) entry which is preliminary data.</text>
</comment>
<protein>
    <submittedName>
        <fullName evidence="2">Uncharacterized protein</fullName>
    </submittedName>
</protein>
<sequence>MRNEGQFEKVMPPAKSWTTIKGCYRYKMGLPRYISTRPKYERKTAEFVGEIRRKILCLHEYNLQIAKVKFKYPRSEQFDAVLVQYIELECGLLYDSYKEVDKEYENNVTQRVLRLLKVIVHDALHNNEVPVKTTIQACDKALLKLVANVRADCVSENKLVSNIIIKLLDRLSLLEEVNKLKGKNIPFHQDTFLRDPLVSTIRQNLTTSDYESDMDFDSDDDDLNTVPVVVDDIFSSSIEKSYTHQSFFSYEINREPMKFSPASKNFEISQPKSFKHVTKKENVSGSCSTNEIQQTSSNDFCHVEMNSLQNSESAVQNGTYLKSSASERNLRGSCSIIEEPSGKKFQNYYSSAEKTLSTFEHQAERRSNNFERRENFRINSHDPPMFTENGDILNNMHKKKSVSSESVPEPVATSNSQALFFSKSEATREKNSFQKVHSASQVDEKILIQETYGRETVNFHSSSNEALSTAEPISKPADVASQIDLDVVNSQVNSENRNEGDEDVAVSNMHHTVSVPKEVNTVNAKDTATTSDQNLSNSIKQQSEVGKPFESVPATAVEASITDEIAKLPSTFEDLNSLDTVGHETLFTSVSIAVDRSHNIDLSINNKTPHVRENASDGIITIEILDDDDSDCGDTNHIGNEKQSQLNFSNSPLHLLQSNEIKREENEENHSPNFYIPNSDNSQNFLSSNKSSRNTESNGLNKLMNNSSNDSAKDVELSAIVISDSEDEILDAPPADSGEILNISDVPAQDFNNCEESEQLLLNDNQEELLNDSASLQDKSSLTSLKNQEISIEGKEEQQHVTEMNVTVGNAIDSHEEDIENATYFVCPPDAGSSETSINESNENIEESRCETLQDINAEDVIESQNIDSINMINVNENSDLHEEVNGSVEADNISDVNNVLVETHQYEVESTVLFEDQQITSVDLSQKTTDVTAVTTEDLEQCEAADAQVECSEREVTVEHTEDLLKNVKTDDLIQTERFDHDELVEQSDEAVIEDVNTINEVERSTVPSHVILPQQVVEEITEELTVVEETEVSTSYENADLVVPSKLRTCDEQSSNECVVTENVEIPAEEVESCVKPSSDFEIDRQNDAPAECEKQSDKAVVNEQFESSNFVNETETKGPVNTEIPATSLSEDQNEETVVIEPELSSTYENAKLIAVQGEQQNYLGQAVLSNVNVEPVKDNTLEVVDYSVTSQCVVDKPPVPQFQYTEPLQEENKFCQAYQHNLSMYSVEEQQLNSENLPSSDVTSEVEKEVVQKSQEVASTPVREPLSLYALSSTLNEVEYGEFNGQKKVGGDLELLANIAADQETLAVKTDSEKEMVDASDVETKSQIDDLLQTTPRRRKSKVKFECKKKARETLPRAVKQFQRRYPFKQEVNVEQVETTRVTRNRSIKQKTEIAFLKEPLKPSRGSRSDDSKYKPHDFIATENSTLPPRTNNVYAQKRFLDTNTTSEDSNDSCESTLFIDLGESLKNSEKIAKSIYEEETICDMLEFVTTENKTAVCISIPENEENCVADSFHILKQMEDFVDSNSQEFMSERSLEKEQGSNEKMELISEYSLESLSSDNSVPKPDVDGQGELKVVKTTDHSIENILNKTPPSTEVKIATFSNQIEFEKNDTPKLSGDEKDAPSLLQSLKIEAPNIVVHQDLNSKQLETLVDPAPDNSKVDISNTSEKVNTEVNDNLSFENKIEKEVRPPEVTCNGLEHNIHNAEDRAADKSVPTKNDEICEKTFKTKAAMKSYEDKLQPISFLQNDDKAIGMRTRLRSKSSEQIQQNIVRNRSLSVDVNTLSVPSDLLCKDSAISVENDKSNEVGEKFDVIVETDSAVAKEQDDLRTNVESFPKSVEREENSSQSIGQIPGEMENSLYEPEVVTSVDGTAGEVSSEKSEIATRELEREKLNDNSPEVEKSEDISNQECVDMDIEYSDVNAISKSSNVEELEVAMVPSSEDANTVSLSHDVKEVVVENVDAEQSVGDQEVATENSRQEEEPVTEGIKNVSKKKITDKGTKSIKPSDEVKARMLENTIKKMKEKIVESEKAKKERLSNLSSTEFDNGKTSLQESPEKKVPTGDVQVLKDNNSLEKKQHKRPHSEDGKSKSVEGSKKDDTHRKRERSRSSSKSRTSDKKGEQGVDKEKLERKHSRSRSLSKSRSSENPVKHHNDAENDRKHRSKSRSVDKEKSNNSHEDPKGHRKSRSRSSSKSNSLERKSKYNSSDRSSSKHKSSDPKDKLGSSEGIEDNRKKRSSSKSPPKTKSHDAKGKQDNCGKEKSVDKTRLKDKNEEVKNQSNSIKAEIKNKTKTDENLCPQLEKVVSTIEGSEKQKKAVDGEVLKTSNKSYKKKSSRSSKSRENTSKKLNEQDEKASDKRESGNKIESNASVKSSEQNEKSHGKIDEKDKHRGIHKTKSRDSPLMQEMQPKLTHEKSSRTHKDERNRTGEKSRRSHSKEKIYESEKQNESHRRGESKIGDKSYRSHSKEKIKLESSSRTDKREKTRSNSKEKVKEEPKKLNAPVEELKELVGSKENIVESAKTSSEEQKDGSKEKIVQNARTSSEEHKDGPKEKIVKSVKTSSEERKDYSKEKIVESVKTSSEEHKGGSKEKIVQGKVQKR</sequence>
<feature type="compositionally biased region" description="Basic and acidic residues" evidence="1">
    <location>
        <begin position="2030"/>
        <end position="2040"/>
    </location>
</feature>
<proteinExistence type="predicted"/>
<feature type="compositionally biased region" description="Basic and acidic residues" evidence="1">
    <location>
        <begin position="2311"/>
        <end position="2323"/>
    </location>
</feature>
<accession>A0A8J6H3T1</accession>
<feature type="compositionally biased region" description="Basic and acidic residues" evidence="1">
    <location>
        <begin position="1880"/>
        <end position="1908"/>
    </location>
</feature>
<reference evidence="2" key="2">
    <citation type="submission" date="2021-08" db="EMBL/GenBank/DDBJ databases">
        <authorList>
            <person name="Eriksson T."/>
        </authorList>
    </citation>
    <scope>NUCLEOTIDE SEQUENCE</scope>
    <source>
        <strain evidence="2">Stoneville</strain>
        <tissue evidence="2">Whole head</tissue>
    </source>
</reference>
<feature type="compositionally biased region" description="Polar residues" evidence="1">
    <location>
        <begin position="2041"/>
        <end position="2057"/>
    </location>
</feature>
<feature type="region of interest" description="Disordered" evidence="1">
    <location>
        <begin position="663"/>
        <end position="712"/>
    </location>
</feature>
<reference evidence="2" key="1">
    <citation type="journal article" date="2020" name="J Insects Food Feed">
        <title>The yellow mealworm (Tenebrio molitor) genome: a resource for the emerging insects as food and feed industry.</title>
        <authorList>
            <person name="Eriksson T."/>
            <person name="Andere A."/>
            <person name="Kelstrup H."/>
            <person name="Emery V."/>
            <person name="Picard C."/>
        </authorList>
    </citation>
    <scope>NUCLEOTIDE SEQUENCE</scope>
    <source>
        <strain evidence="2">Stoneville</strain>
        <tissue evidence="2">Whole head</tissue>
    </source>
</reference>
<feature type="compositionally biased region" description="Basic and acidic residues" evidence="1">
    <location>
        <begin position="2524"/>
        <end position="2536"/>
    </location>
</feature>
<feature type="compositionally biased region" description="Polar residues" evidence="1">
    <location>
        <begin position="676"/>
        <end position="710"/>
    </location>
</feature>
<feature type="compositionally biased region" description="Basic and acidic residues" evidence="1">
    <location>
        <begin position="2412"/>
        <end position="2512"/>
    </location>
</feature>
<feature type="compositionally biased region" description="Basic and acidic residues" evidence="1">
    <location>
        <begin position="2169"/>
        <end position="2184"/>
    </location>
</feature>
<feature type="region of interest" description="Disordered" evidence="1">
    <location>
        <begin position="1116"/>
        <end position="1138"/>
    </location>
</feature>
<feature type="region of interest" description="Disordered" evidence="1">
    <location>
        <begin position="1873"/>
        <end position="1912"/>
    </location>
</feature>
<feature type="compositionally biased region" description="Basic and acidic residues" evidence="1">
    <location>
        <begin position="2286"/>
        <end position="2296"/>
    </location>
</feature>
<feature type="compositionally biased region" description="Basic and acidic residues" evidence="1">
    <location>
        <begin position="2376"/>
        <end position="2390"/>
    </location>
</feature>
<evidence type="ECO:0000256" key="1">
    <source>
        <dbReference type="SAM" id="MobiDB-lite"/>
    </source>
</evidence>
<feature type="compositionally biased region" description="Basic and acidic residues" evidence="1">
    <location>
        <begin position="2248"/>
        <end position="2278"/>
    </location>
</feature>
<gene>
    <name evidence="2" type="ORF">GEV33_015142</name>
</gene>
<evidence type="ECO:0000313" key="3">
    <source>
        <dbReference type="Proteomes" id="UP000719412"/>
    </source>
</evidence>
<feature type="compositionally biased region" description="Basic residues" evidence="1">
    <location>
        <begin position="2134"/>
        <end position="2143"/>
    </location>
</feature>
<dbReference type="EMBL" id="JABDTM020029952">
    <property type="protein sequence ID" value="KAH0807649.1"/>
    <property type="molecule type" value="Genomic_DNA"/>
</dbReference>
<dbReference type="Proteomes" id="UP000719412">
    <property type="component" value="Unassembled WGS sequence"/>
</dbReference>
<feature type="compositionally biased region" description="Basic residues" evidence="1">
    <location>
        <begin position="2330"/>
        <end position="2339"/>
    </location>
</feature>
<feature type="compositionally biased region" description="Basic and acidic residues" evidence="1">
    <location>
        <begin position="2086"/>
        <end position="2105"/>
    </location>
</feature>
<feature type="compositionally biased region" description="Basic and acidic residues" evidence="1">
    <location>
        <begin position="364"/>
        <end position="380"/>
    </location>
</feature>
<feature type="compositionally biased region" description="Basic and acidic residues" evidence="1">
    <location>
        <begin position="2543"/>
        <end position="2594"/>
    </location>
</feature>
<feature type="region of interest" description="Disordered" evidence="1">
    <location>
        <begin position="2030"/>
        <end position="2601"/>
    </location>
</feature>
<feature type="compositionally biased region" description="Basic and acidic residues" evidence="1">
    <location>
        <begin position="1998"/>
        <end position="2012"/>
    </location>
</feature>
<feature type="compositionally biased region" description="Basic and acidic residues" evidence="1">
    <location>
        <begin position="2117"/>
        <end position="2133"/>
    </location>
</feature>
<feature type="compositionally biased region" description="Basic and acidic residues" evidence="1">
    <location>
        <begin position="2340"/>
        <end position="2364"/>
    </location>
</feature>
<feature type="compositionally biased region" description="Polar residues" evidence="1">
    <location>
        <begin position="2365"/>
        <end position="2375"/>
    </location>
</feature>
<feature type="region of interest" description="Disordered" evidence="1">
    <location>
        <begin position="1966"/>
        <end position="2012"/>
    </location>
</feature>
<feature type="region of interest" description="Disordered" evidence="1">
    <location>
        <begin position="364"/>
        <end position="387"/>
    </location>
</feature>
<keyword evidence="3" id="KW-1185">Reference proteome</keyword>
<organism evidence="2 3">
    <name type="scientific">Tenebrio molitor</name>
    <name type="common">Yellow mealworm beetle</name>
    <dbReference type="NCBI Taxonomy" id="7067"/>
    <lineage>
        <taxon>Eukaryota</taxon>
        <taxon>Metazoa</taxon>
        <taxon>Ecdysozoa</taxon>
        <taxon>Arthropoda</taxon>
        <taxon>Hexapoda</taxon>
        <taxon>Insecta</taxon>
        <taxon>Pterygota</taxon>
        <taxon>Neoptera</taxon>
        <taxon>Endopterygota</taxon>
        <taxon>Coleoptera</taxon>
        <taxon>Polyphaga</taxon>
        <taxon>Cucujiformia</taxon>
        <taxon>Tenebrionidae</taxon>
        <taxon>Tenebrio</taxon>
    </lineage>
</organism>
<feature type="region of interest" description="Disordered" evidence="1">
    <location>
        <begin position="1828"/>
        <end position="1855"/>
    </location>
</feature>